<dbReference type="EMBL" id="MQWB01000001">
    <property type="protein sequence ID" value="OZC03875.1"/>
    <property type="molecule type" value="Genomic_DNA"/>
</dbReference>
<gene>
    <name evidence="4" type="ORF">BSZ36_13300</name>
</gene>
<comment type="caution">
    <text evidence="4">The sequence shown here is derived from an EMBL/GenBank/DDBJ whole genome shotgun (WGS) entry which is preliminary data.</text>
</comment>
<organism evidence="4 5">
    <name type="scientific">Rubricoccus marinus</name>
    <dbReference type="NCBI Taxonomy" id="716817"/>
    <lineage>
        <taxon>Bacteria</taxon>
        <taxon>Pseudomonadati</taxon>
        <taxon>Rhodothermota</taxon>
        <taxon>Rhodothermia</taxon>
        <taxon>Rhodothermales</taxon>
        <taxon>Rubricoccaceae</taxon>
        <taxon>Rubricoccus</taxon>
    </lineage>
</organism>
<dbReference type="InterPro" id="IPR050595">
    <property type="entry name" value="Bact_response_regulator"/>
</dbReference>
<evidence type="ECO:0000313" key="5">
    <source>
        <dbReference type="Proteomes" id="UP000216446"/>
    </source>
</evidence>
<dbReference type="SMART" id="SM00448">
    <property type="entry name" value="REC"/>
    <property type="match status" value="1"/>
</dbReference>
<dbReference type="InterPro" id="IPR001789">
    <property type="entry name" value="Sig_transdc_resp-reg_receiver"/>
</dbReference>
<dbReference type="PANTHER" id="PTHR44591">
    <property type="entry name" value="STRESS RESPONSE REGULATOR PROTEIN 1"/>
    <property type="match status" value="1"/>
</dbReference>
<dbReference type="PANTHER" id="PTHR44591:SF3">
    <property type="entry name" value="RESPONSE REGULATORY DOMAIN-CONTAINING PROTEIN"/>
    <property type="match status" value="1"/>
</dbReference>
<dbReference type="Proteomes" id="UP000216446">
    <property type="component" value="Unassembled WGS sequence"/>
</dbReference>
<evidence type="ECO:0000256" key="2">
    <source>
        <dbReference type="PROSITE-ProRule" id="PRU00169"/>
    </source>
</evidence>
<dbReference type="PROSITE" id="PS50110">
    <property type="entry name" value="RESPONSE_REGULATORY"/>
    <property type="match status" value="1"/>
</dbReference>
<feature type="modified residue" description="4-aspartylphosphate" evidence="2">
    <location>
        <position position="70"/>
    </location>
</feature>
<name>A0A259U1G8_9BACT</name>
<dbReference type="CDD" id="cd00156">
    <property type="entry name" value="REC"/>
    <property type="match status" value="1"/>
</dbReference>
<sequence>MSSAVPPPSSWIVRPQPPRPRVLLAEGDELTARVVHHRLTRDGMDVTAVRDGVAAMDALSTQAFDVAIIDAVLVGVDGLDLVRRVRLGEAGPSDIGIGVLCWPGNDSLLARAYALDADNVMVRPLSLVALSASVARLARRPRVRP</sequence>
<evidence type="ECO:0000256" key="1">
    <source>
        <dbReference type="ARBA" id="ARBA00022553"/>
    </source>
</evidence>
<feature type="domain" description="Response regulatory" evidence="3">
    <location>
        <begin position="21"/>
        <end position="138"/>
    </location>
</feature>
<keyword evidence="1 2" id="KW-0597">Phosphoprotein</keyword>
<dbReference type="AlphaFoldDB" id="A0A259U1G8"/>
<dbReference type="Pfam" id="PF00072">
    <property type="entry name" value="Response_reg"/>
    <property type="match status" value="1"/>
</dbReference>
<dbReference type="Gene3D" id="3.40.50.2300">
    <property type="match status" value="1"/>
</dbReference>
<reference evidence="4 5" key="1">
    <citation type="submission" date="2016-11" db="EMBL/GenBank/DDBJ databases">
        <title>Study of marine rhodopsin-containing bacteria.</title>
        <authorList>
            <person name="Yoshizawa S."/>
            <person name="Kumagai Y."/>
            <person name="Kogure K."/>
        </authorList>
    </citation>
    <scope>NUCLEOTIDE SEQUENCE [LARGE SCALE GENOMIC DNA]</scope>
    <source>
        <strain evidence="4 5">SG-29</strain>
    </source>
</reference>
<dbReference type="GO" id="GO:0000160">
    <property type="term" value="P:phosphorelay signal transduction system"/>
    <property type="evidence" value="ECO:0007669"/>
    <property type="project" value="InterPro"/>
</dbReference>
<keyword evidence="5" id="KW-1185">Reference proteome</keyword>
<dbReference type="RefSeq" id="WP_179271188.1">
    <property type="nucleotide sequence ID" value="NZ_MQWB01000001.1"/>
</dbReference>
<evidence type="ECO:0000259" key="3">
    <source>
        <dbReference type="PROSITE" id="PS50110"/>
    </source>
</evidence>
<dbReference type="SUPFAM" id="SSF52172">
    <property type="entry name" value="CheY-like"/>
    <property type="match status" value="1"/>
</dbReference>
<proteinExistence type="predicted"/>
<dbReference type="InterPro" id="IPR011006">
    <property type="entry name" value="CheY-like_superfamily"/>
</dbReference>
<dbReference type="InParanoid" id="A0A259U1G8"/>
<evidence type="ECO:0000313" key="4">
    <source>
        <dbReference type="EMBL" id="OZC03875.1"/>
    </source>
</evidence>
<accession>A0A259U1G8</accession>
<protein>
    <recommendedName>
        <fullName evidence="3">Response regulatory domain-containing protein</fullName>
    </recommendedName>
</protein>